<evidence type="ECO:0000256" key="2">
    <source>
        <dbReference type="SAM" id="MobiDB-lite"/>
    </source>
</evidence>
<dbReference type="EMBL" id="LZLG01000128">
    <property type="protein sequence ID" value="OBJ57310.1"/>
    <property type="molecule type" value="Genomic_DNA"/>
</dbReference>
<dbReference type="Pfam" id="PF12484">
    <property type="entry name" value="PPE-SVP"/>
    <property type="match status" value="1"/>
</dbReference>
<dbReference type="AlphaFoldDB" id="A0A853LV30"/>
<dbReference type="SUPFAM" id="SSF140459">
    <property type="entry name" value="PE/PPE dimer-like"/>
    <property type="match status" value="1"/>
</dbReference>
<reference evidence="5 6" key="1">
    <citation type="submission" date="2016-06" db="EMBL/GenBank/DDBJ databases">
        <authorList>
            <person name="Sutton G."/>
            <person name="Brinkac L."/>
            <person name="Sanka R."/>
            <person name="Adams M."/>
            <person name="Lau E."/>
            <person name="Garcia-Basteiro A."/>
            <person name="Lopez-Varela E."/>
            <person name="Palencia S."/>
        </authorList>
    </citation>
    <scope>NUCLEOTIDE SEQUENCE [LARGE SCALE GENOMIC DNA]</scope>
    <source>
        <strain evidence="5 6">1164983.0</strain>
    </source>
</reference>
<feature type="compositionally biased region" description="Low complexity" evidence="2">
    <location>
        <begin position="202"/>
        <end position="220"/>
    </location>
</feature>
<dbReference type="InterPro" id="IPR022171">
    <property type="entry name" value="PPE_C"/>
</dbReference>
<feature type="compositionally biased region" description="Polar residues" evidence="2">
    <location>
        <begin position="171"/>
        <end position="200"/>
    </location>
</feature>
<comment type="similarity">
    <text evidence="1">Belongs to the mycobacterial PPE family.</text>
</comment>
<dbReference type="Pfam" id="PF00823">
    <property type="entry name" value="PPE"/>
    <property type="match status" value="1"/>
</dbReference>
<dbReference type="InterPro" id="IPR038332">
    <property type="entry name" value="PPE_sf"/>
</dbReference>
<feature type="region of interest" description="Disordered" evidence="2">
    <location>
        <begin position="171"/>
        <end position="220"/>
    </location>
</feature>
<organism evidence="5 6">
    <name type="scientific">Mycobacterium colombiense</name>
    <dbReference type="NCBI Taxonomy" id="339268"/>
    <lineage>
        <taxon>Bacteria</taxon>
        <taxon>Bacillati</taxon>
        <taxon>Actinomycetota</taxon>
        <taxon>Actinomycetes</taxon>
        <taxon>Mycobacteriales</taxon>
        <taxon>Mycobacteriaceae</taxon>
        <taxon>Mycobacterium</taxon>
        <taxon>Mycobacterium avium complex (MAC)</taxon>
    </lineage>
</organism>
<proteinExistence type="inferred from homology"/>
<sequence length="416" mass="40628">MVDYGAFPPEFNSARIYSGPGSSSLATAASAWSSLAAELNSAALSYEKVITSLSGEEWTGAASAEMTQAAEPFVEWMTNTAAQAEEAATQARSAASAYETALSSSVPPTMIASNRTQATDLHAKNVLGQNTPLIAQLEAQYGEYWAQDAAAMYRYAGQSSSATNVTQFRKAPQVTNPAGKATQSAAVTKATATSPVSNTPKALAAASNGSSGSSSGAAASGSASGAGAAGSAASKSSTDPMSEAWFLLTGQSSFPSNLGSLVNGYSPFASLFYNTEGLPYFSSGMANTFTQIAKTTGLIGGAAPAAAKALPGLGGLGGMLGGGAAAAHPVAALGSAASVGGKLSVPVAWSGAPGAAPALGHAVPVGSVSAAPEAAGGPGNLLGGMPLAGTGAAGHGAAGPKYGFRPTVMARPPFAG</sequence>
<evidence type="ECO:0000313" key="5">
    <source>
        <dbReference type="EMBL" id="OBJ57310.1"/>
    </source>
</evidence>
<dbReference type="Gene3D" id="1.20.1260.20">
    <property type="entry name" value="PPE superfamily"/>
    <property type="match status" value="1"/>
</dbReference>
<feature type="domain" description="PPE" evidence="3">
    <location>
        <begin position="3"/>
        <end position="165"/>
    </location>
</feature>
<dbReference type="InterPro" id="IPR000030">
    <property type="entry name" value="PPE_dom"/>
</dbReference>
<evidence type="ECO:0000256" key="1">
    <source>
        <dbReference type="ARBA" id="ARBA00010652"/>
    </source>
</evidence>
<evidence type="ECO:0008006" key="7">
    <source>
        <dbReference type="Google" id="ProtNLM"/>
    </source>
</evidence>
<evidence type="ECO:0000259" key="4">
    <source>
        <dbReference type="Pfam" id="PF12484"/>
    </source>
</evidence>
<accession>A0A853LV30</accession>
<protein>
    <recommendedName>
        <fullName evidence="7">PPE family protein</fullName>
    </recommendedName>
</protein>
<evidence type="ECO:0000259" key="3">
    <source>
        <dbReference type="Pfam" id="PF00823"/>
    </source>
</evidence>
<comment type="caution">
    <text evidence="5">The sequence shown here is derived from an EMBL/GenBank/DDBJ whole genome shotgun (WGS) entry which is preliminary data.</text>
</comment>
<dbReference type="PANTHER" id="PTHR46766:SF1">
    <property type="entry name" value="GLUTAMINE-RICH PROTEIN 2"/>
    <property type="match status" value="1"/>
</dbReference>
<feature type="domain" description="PPE family C-terminal" evidence="4">
    <location>
        <begin position="331"/>
        <end position="412"/>
    </location>
</feature>
<gene>
    <name evidence="5" type="ORF">A5628_17810</name>
</gene>
<dbReference type="PANTHER" id="PTHR46766">
    <property type="entry name" value="GLUTAMINE-RICH PROTEIN 2"/>
    <property type="match status" value="1"/>
</dbReference>
<name>A0A853LV30_9MYCO</name>
<evidence type="ECO:0000313" key="6">
    <source>
        <dbReference type="Proteomes" id="UP000093894"/>
    </source>
</evidence>
<dbReference type="GO" id="GO:0052572">
    <property type="term" value="P:response to host immune response"/>
    <property type="evidence" value="ECO:0007669"/>
    <property type="project" value="TreeGrafter"/>
</dbReference>
<dbReference type="RefSeq" id="WP_065053799.1">
    <property type="nucleotide sequence ID" value="NZ_LZKW01000166.1"/>
</dbReference>
<dbReference type="Proteomes" id="UP000093894">
    <property type="component" value="Unassembled WGS sequence"/>
</dbReference>